<dbReference type="Proteomes" id="UP000516437">
    <property type="component" value="Chromosome 8"/>
</dbReference>
<dbReference type="EMBL" id="RXIC02000026">
    <property type="protein sequence ID" value="KAB1202962.1"/>
    <property type="molecule type" value="Genomic_DNA"/>
</dbReference>
<evidence type="ECO:0000313" key="2">
    <source>
        <dbReference type="EMBL" id="KAB1202962.1"/>
    </source>
</evidence>
<evidence type="ECO:0000313" key="3">
    <source>
        <dbReference type="Proteomes" id="UP000516437"/>
    </source>
</evidence>
<name>A0A6A1URM1_9ROSI</name>
<proteinExistence type="predicted"/>
<organism evidence="2 3">
    <name type="scientific">Morella rubra</name>
    <name type="common">Chinese bayberry</name>
    <dbReference type="NCBI Taxonomy" id="262757"/>
    <lineage>
        <taxon>Eukaryota</taxon>
        <taxon>Viridiplantae</taxon>
        <taxon>Streptophyta</taxon>
        <taxon>Embryophyta</taxon>
        <taxon>Tracheophyta</taxon>
        <taxon>Spermatophyta</taxon>
        <taxon>Magnoliopsida</taxon>
        <taxon>eudicotyledons</taxon>
        <taxon>Gunneridae</taxon>
        <taxon>Pentapetalae</taxon>
        <taxon>rosids</taxon>
        <taxon>fabids</taxon>
        <taxon>Fagales</taxon>
        <taxon>Myricaceae</taxon>
        <taxon>Morella</taxon>
    </lineage>
</organism>
<protein>
    <submittedName>
        <fullName evidence="2">Uncharacterized protein</fullName>
    </submittedName>
</protein>
<gene>
    <name evidence="2" type="ORF">CJ030_MR8G002043</name>
</gene>
<comment type="caution">
    <text evidence="2">The sequence shown here is derived from an EMBL/GenBank/DDBJ whole genome shotgun (WGS) entry which is preliminary data.</text>
</comment>
<sequence length="126" mass="13560">MSLRMGFSGSSPVVGCGNVSLSAWAAAQGPSRKDKGHWIGDVCLGLQPHTLVLGQKRKVLCVEEPDFRAQKKFSLALASTTPQPKALTATRRLDENQPLATSRKSFHKKGISTRPLGVIRDHAGGR</sequence>
<feature type="region of interest" description="Disordered" evidence="1">
    <location>
        <begin position="89"/>
        <end position="126"/>
    </location>
</feature>
<dbReference type="AlphaFoldDB" id="A0A6A1URM1"/>
<keyword evidence="3" id="KW-1185">Reference proteome</keyword>
<reference evidence="2 3" key="1">
    <citation type="journal article" date="2019" name="Plant Biotechnol. J.">
        <title>The red bayberry genome and genetic basis of sex determination.</title>
        <authorList>
            <person name="Jia H.M."/>
            <person name="Jia H.J."/>
            <person name="Cai Q.L."/>
            <person name="Wang Y."/>
            <person name="Zhao H.B."/>
            <person name="Yang W.F."/>
            <person name="Wang G.Y."/>
            <person name="Li Y.H."/>
            <person name="Zhan D.L."/>
            <person name="Shen Y.T."/>
            <person name="Niu Q.F."/>
            <person name="Chang L."/>
            <person name="Qiu J."/>
            <person name="Zhao L."/>
            <person name="Xie H.B."/>
            <person name="Fu W.Y."/>
            <person name="Jin J."/>
            <person name="Li X.W."/>
            <person name="Jiao Y."/>
            <person name="Zhou C.C."/>
            <person name="Tu T."/>
            <person name="Chai C.Y."/>
            <person name="Gao J.L."/>
            <person name="Fan L.J."/>
            <person name="van de Weg E."/>
            <person name="Wang J.Y."/>
            <person name="Gao Z.S."/>
        </authorList>
    </citation>
    <scope>NUCLEOTIDE SEQUENCE [LARGE SCALE GENOMIC DNA]</scope>
    <source>
        <tissue evidence="2">Leaves</tissue>
    </source>
</reference>
<evidence type="ECO:0000256" key="1">
    <source>
        <dbReference type="SAM" id="MobiDB-lite"/>
    </source>
</evidence>
<accession>A0A6A1URM1</accession>